<keyword evidence="2" id="KW-0378">Hydrolase</keyword>
<evidence type="ECO:0000313" key="4">
    <source>
        <dbReference type="EMBL" id="MBB3897034.1"/>
    </source>
</evidence>
<dbReference type="NCBIfam" id="TIGR00369">
    <property type="entry name" value="unchar_dom_1"/>
    <property type="match status" value="1"/>
</dbReference>
<dbReference type="EMBL" id="JACIDJ010000001">
    <property type="protein sequence ID" value="MBB3897034.1"/>
    <property type="molecule type" value="Genomic_DNA"/>
</dbReference>
<comment type="similarity">
    <text evidence="1">Belongs to the thioesterase PaaI family.</text>
</comment>
<dbReference type="GO" id="GO:0061522">
    <property type="term" value="F:1,4-dihydroxy-2-naphthoyl-CoA thioesterase activity"/>
    <property type="evidence" value="ECO:0007669"/>
    <property type="project" value="TreeGrafter"/>
</dbReference>
<dbReference type="Pfam" id="PF03061">
    <property type="entry name" value="4HBT"/>
    <property type="match status" value="1"/>
</dbReference>
<accession>A0A840A9P9</accession>
<dbReference type="CDD" id="cd03443">
    <property type="entry name" value="PaaI_thioesterase"/>
    <property type="match status" value="1"/>
</dbReference>
<keyword evidence="5" id="KW-1185">Reference proteome</keyword>
<dbReference type="AlphaFoldDB" id="A0A840A9P9"/>
<dbReference type="Gene3D" id="3.10.129.10">
    <property type="entry name" value="Hotdog Thioesterase"/>
    <property type="match status" value="1"/>
</dbReference>
<evidence type="ECO:0000259" key="3">
    <source>
        <dbReference type="Pfam" id="PF03061"/>
    </source>
</evidence>
<dbReference type="Proteomes" id="UP000553193">
    <property type="component" value="Unassembled WGS sequence"/>
</dbReference>
<proteinExistence type="inferred from homology"/>
<evidence type="ECO:0000313" key="5">
    <source>
        <dbReference type="Proteomes" id="UP000553193"/>
    </source>
</evidence>
<dbReference type="RefSeq" id="WP_207017868.1">
    <property type="nucleotide sequence ID" value="NZ_JACIDJ010000001.1"/>
</dbReference>
<dbReference type="PANTHER" id="PTHR43240:SF5">
    <property type="entry name" value="1,4-DIHYDROXY-2-NAPHTHOYL-COA THIOESTERASE 1"/>
    <property type="match status" value="1"/>
</dbReference>
<dbReference type="SUPFAM" id="SSF54637">
    <property type="entry name" value="Thioesterase/thiol ester dehydrase-isomerase"/>
    <property type="match status" value="1"/>
</dbReference>
<organism evidence="4 5">
    <name type="scientific">Roseococcus suduntuyensis</name>
    <dbReference type="NCBI Taxonomy" id="455361"/>
    <lineage>
        <taxon>Bacteria</taxon>
        <taxon>Pseudomonadati</taxon>
        <taxon>Pseudomonadota</taxon>
        <taxon>Alphaproteobacteria</taxon>
        <taxon>Acetobacterales</taxon>
        <taxon>Roseomonadaceae</taxon>
        <taxon>Roseococcus</taxon>
    </lineage>
</organism>
<evidence type="ECO:0000256" key="1">
    <source>
        <dbReference type="ARBA" id="ARBA00008324"/>
    </source>
</evidence>
<dbReference type="GO" id="GO:0005829">
    <property type="term" value="C:cytosol"/>
    <property type="evidence" value="ECO:0007669"/>
    <property type="project" value="TreeGrafter"/>
</dbReference>
<name>A0A840A9P9_9PROT</name>
<dbReference type="InterPro" id="IPR006683">
    <property type="entry name" value="Thioestr_dom"/>
</dbReference>
<reference evidence="4 5" key="1">
    <citation type="submission" date="2020-08" db="EMBL/GenBank/DDBJ databases">
        <title>Genomic Encyclopedia of Type Strains, Phase IV (KMG-IV): sequencing the most valuable type-strain genomes for metagenomic binning, comparative biology and taxonomic classification.</title>
        <authorList>
            <person name="Goeker M."/>
        </authorList>
    </citation>
    <scope>NUCLEOTIDE SEQUENCE [LARGE SCALE GENOMIC DNA]</scope>
    <source>
        <strain evidence="4 5">DSM 19979</strain>
    </source>
</reference>
<gene>
    <name evidence="4" type="ORF">GGQ83_000460</name>
</gene>
<protein>
    <submittedName>
        <fullName evidence="4">Uncharacterized protein (TIGR00369 family)</fullName>
    </submittedName>
</protein>
<dbReference type="InterPro" id="IPR029069">
    <property type="entry name" value="HotDog_dom_sf"/>
</dbReference>
<evidence type="ECO:0000256" key="2">
    <source>
        <dbReference type="ARBA" id="ARBA00022801"/>
    </source>
</evidence>
<dbReference type="InterPro" id="IPR003736">
    <property type="entry name" value="PAAI_dom"/>
</dbReference>
<feature type="domain" description="Thioesterase" evidence="3">
    <location>
        <begin position="57"/>
        <end position="135"/>
    </location>
</feature>
<sequence length="149" mass="16192">MKGDEKMSIWRQPTTIEHITARATGTVNGHLGVRVTEIGPDYILGEMPVDERHVQPFGMIHGGVSVVLAETLGSLASMMACEPGFIAVGLEVNASHLRPVPKGDVVRGRCTPVRIGRTVQVWNIELRRGDGHLSCVSRLTTSIIEARTE</sequence>
<dbReference type="PANTHER" id="PTHR43240">
    <property type="entry name" value="1,4-DIHYDROXY-2-NAPHTHOYL-COA THIOESTERASE 1"/>
    <property type="match status" value="1"/>
</dbReference>
<comment type="caution">
    <text evidence="4">The sequence shown here is derived from an EMBL/GenBank/DDBJ whole genome shotgun (WGS) entry which is preliminary data.</text>
</comment>